<dbReference type="PANTHER" id="PTHR45255">
    <property type="entry name" value="DNAJ HOMOLOG SUBFAMILY C MEMBER 24"/>
    <property type="match status" value="1"/>
</dbReference>
<name>B4NKA2_DROWI</name>
<evidence type="ECO:0000259" key="6">
    <source>
        <dbReference type="PROSITE" id="PS50076"/>
    </source>
</evidence>
<dbReference type="InterPro" id="IPR018253">
    <property type="entry name" value="DnaJ_domain_CS"/>
</dbReference>
<dbReference type="eggNOG" id="KOG0713">
    <property type="taxonomic scope" value="Eukaryota"/>
</dbReference>
<dbReference type="PROSITE" id="PS00636">
    <property type="entry name" value="DNAJ_1"/>
    <property type="match status" value="1"/>
</dbReference>
<dbReference type="AlphaFoldDB" id="B4NKA2"/>
<feature type="compositionally biased region" description="Acidic residues" evidence="5">
    <location>
        <begin position="122"/>
        <end position="139"/>
    </location>
</feature>
<sequence>MSLNFYELLDVRPTATFEELKHNYKQLILQCHPDKLQQQQLKENDEKELQKRTETVNATNDPNLVSQNSENHSKFNAINEAWQTLKDPIRRKHYDAELLQSKFQKHSNIYAHILLNEMRQFEEEEEEEDDDDDDDDDNDNNLRVVEEKENESDKKTTTARSKVWSYAYDCRCGGQYVVDGRDTTGSAIGSADDESASEMIVECNECSLVIVVKQHK</sequence>
<evidence type="ECO:0000256" key="4">
    <source>
        <dbReference type="ARBA" id="ARBA00023004"/>
    </source>
</evidence>
<dbReference type="PANTHER" id="PTHR45255:SF1">
    <property type="entry name" value="DNAJ HOMOLOG SUBFAMILY C MEMBER 24"/>
    <property type="match status" value="1"/>
</dbReference>
<dbReference type="HOGENOM" id="CLU_2322870_0_0_1"/>
<dbReference type="Pfam" id="PF05207">
    <property type="entry name" value="Zn_ribbon_CSL"/>
    <property type="match status" value="1"/>
</dbReference>
<evidence type="ECO:0000313" key="9">
    <source>
        <dbReference type="Proteomes" id="UP000007798"/>
    </source>
</evidence>
<dbReference type="FunCoup" id="B4NKA2">
    <property type="interactions" value="1373"/>
</dbReference>
<keyword evidence="9" id="KW-1185">Reference proteome</keyword>
<dbReference type="GO" id="GO:0008198">
    <property type="term" value="F:ferrous iron binding"/>
    <property type="evidence" value="ECO:0007669"/>
    <property type="project" value="TreeGrafter"/>
</dbReference>
<keyword evidence="3" id="KW-0862">Zinc</keyword>
<protein>
    <recommendedName>
        <fullName evidence="10">Diphthamide biosynthesis protein 4</fullName>
    </recommendedName>
</protein>
<dbReference type="STRING" id="7260.B4NKA2"/>
<organism evidence="8 9">
    <name type="scientific">Drosophila willistoni</name>
    <name type="common">Fruit fly</name>
    <dbReference type="NCBI Taxonomy" id="7260"/>
    <lineage>
        <taxon>Eukaryota</taxon>
        <taxon>Metazoa</taxon>
        <taxon>Ecdysozoa</taxon>
        <taxon>Arthropoda</taxon>
        <taxon>Hexapoda</taxon>
        <taxon>Insecta</taxon>
        <taxon>Pterygota</taxon>
        <taxon>Neoptera</taxon>
        <taxon>Endopterygota</taxon>
        <taxon>Diptera</taxon>
        <taxon>Brachycera</taxon>
        <taxon>Muscomorpha</taxon>
        <taxon>Ephydroidea</taxon>
        <taxon>Drosophilidae</taxon>
        <taxon>Drosophila</taxon>
        <taxon>Sophophora</taxon>
    </lineage>
</organism>
<dbReference type="InterPro" id="IPR036671">
    <property type="entry name" value="DPH_MB_sf"/>
</dbReference>
<reference evidence="8 9" key="1">
    <citation type="journal article" date="2007" name="Nature">
        <title>Evolution of genes and genomes on the Drosophila phylogeny.</title>
        <authorList>
            <consortium name="Drosophila 12 Genomes Consortium"/>
            <person name="Clark A.G."/>
            <person name="Eisen M.B."/>
            <person name="Smith D.R."/>
            <person name="Bergman C.M."/>
            <person name="Oliver B."/>
            <person name="Markow T.A."/>
            <person name="Kaufman T.C."/>
            <person name="Kellis M."/>
            <person name="Gelbart W."/>
            <person name="Iyer V.N."/>
            <person name="Pollard D.A."/>
            <person name="Sackton T.B."/>
            <person name="Larracuente A.M."/>
            <person name="Singh N.D."/>
            <person name="Abad J.P."/>
            <person name="Abt D.N."/>
            <person name="Adryan B."/>
            <person name="Aguade M."/>
            <person name="Akashi H."/>
            <person name="Anderson W.W."/>
            <person name="Aquadro C.F."/>
            <person name="Ardell D.H."/>
            <person name="Arguello R."/>
            <person name="Artieri C.G."/>
            <person name="Barbash D.A."/>
            <person name="Barker D."/>
            <person name="Barsanti P."/>
            <person name="Batterham P."/>
            <person name="Batzoglou S."/>
            <person name="Begun D."/>
            <person name="Bhutkar A."/>
            <person name="Blanco E."/>
            <person name="Bosak S.A."/>
            <person name="Bradley R.K."/>
            <person name="Brand A.D."/>
            <person name="Brent M.R."/>
            <person name="Brooks A.N."/>
            <person name="Brown R.H."/>
            <person name="Butlin R.K."/>
            <person name="Caggese C."/>
            <person name="Calvi B.R."/>
            <person name="Bernardo de Carvalho A."/>
            <person name="Caspi A."/>
            <person name="Castrezana S."/>
            <person name="Celniker S.E."/>
            <person name="Chang J.L."/>
            <person name="Chapple C."/>
            <person name="Chatterji S."/>
            <person name="Chinwalla A."/>
            <person name="Civetta A."/>
            <person name="Clifton S.W."/>
            <person name="Comeron J.M."/>
            <person name="Costello J.C."/>
            <person name="Coyne J.A."/>
            <person name="Daub J."/>
            <person name="David R.G."/>
            <person name="Delcher A.L."/>
            <person name="Delehaunty K."/>
            <person name="Do C.B."/>
            <person name="Ebling H."/>
            <person name="Edwards K."/>
            <person name="Eickbush T."/>
            <person name="Evans J.D."/>
            <person name="Filipski A."/>
            <person name="Findeiss S."/>
            <person name="Freyhult E."/>
            <person name="Fulton L."/>
            <person name="Fulton R."/>
            <person name="Garcia A.C."/>
            <person name="Gardiner A."/>
            <person name="Garfield D.A."/>
            <person name="Garvin B.E."/>
            <person name="Gibson G."/>
            <person name="Gilbert D."/>
            <person name="Gnerre S."/>
            <person name="Godfrey J."/>
            <person name="Good R."/>
            <person name="Gotea V."/>
            <person name="Gravely B."/>
            <person name="Greenberg A.J."/>
            <person name="Griffiths-Jones S."/>
            <person name="Gross S."/>
            <person name="Guigo R."/>
            <person name="Gustafson E.A."/>
            <person name="Haerty W."/>
            <person name="Hahn M.W."/>
            <person name="Halligan D.L."/>
            <person name="Halpern A.L."/>
            <person name="Halter G.M."/>
            <person name="Han M.V."/>
            <person name="Heger A."/>
            <person name="Hillier L."/>
            <person name="Hinrichs A.S."/>
            <person name="Holmes I."/>
            <person name="Hoskins R.A."/>
            <person name="Hubisz M.J."/>
            <person name="Hultmark D."/>
            <person name="Huntley M.A."/>
            <person name="Jaffe D.B."/>
            <person name="Jagadeeshan S."/>
            <person name="Jeck W.R."/>
            <person name="Johnson J."/>
            <person name="Jones C.D."/>
            <person name="Jordan W.C."/>
            <person name="Karpen G.H."/>
            <person name="Kataoka E."/>
            <person name="Keightley P.D."/>
            <person name="Kheradpour P."/>
            <person name="Kirkness E.F."/>
            <person name="Koerich L.B."/>
            <person name="Kristiansen K."/>
            <person name="Kudrna D."/>
            <person name="Kulathinal R.J."/>
            <person name="Kumar S."/>
            <person name="Kwok R."/>
            <person name="Lander E."/>
            <person name="Langley C.H."/>
            <person name="Lapoint R."/>
            <person name="Lazzaro B.P."/>
            <person name="Lee S.J."/>
            <person name="Levesque L."/>
            <person name="Li R."/>
            <person name="Lin C.F."/>
            <person name="Lin M.F."/>
            <person name="Lindblad-Toh K."/>
            <person name="Llopart A."/>
            <person name="Long M."/>
            <person name="Low L."/>
            <person name="Lozovsky E."/>
            <person name="Lu J."/>
            <person name="Luo M."/>
            <person name="Machado C.A."/>
            <person name="Makalowski W."/>
            <person name="Marzo M."/>
            <person name="Matsuda M."/>
            <person name="Matzkin L."/>
            <person name="McAllister B."/>
            <person name="McBride C.S."/>
            <person name="McKernan B."/>
            <person name="McKernan K."/>
            <person name="Mendez-Lago M."/>
            <person name="Minx P."/>
            <person name="Mollenhauer M.U."/>
            <person name="Montooth K."/>
            <person name="Mount S.M."/>
            <person name="Mu X."/>
            <person name="Myers E."/>
            <person name="Negre B."/>
            <person name="Newfeld S."/>
            <person name="Nielsen R."/>
            <person name="Noor M.A."/>
            <person name="O'Grady P."/>
            <person name="Pachter L."/>
            <person name="Papaceit M."/>
            <person name="Parisi M.J."/>
            <person name="Parisi M."/>
            <person name="Parts L."/>
            <person name="Pedersen J.S."/>
            <person name="Pesole G."/>
            <person name="Phillippy A.M."/>
            <person name="Ponting C.P."/>
            <person name="Pop M."/>
            <person name="Porcelli D."/>
            <person name="Powell J.R."/>
            <person name="Prohaska S."/>
            <person name="Pruitt K."/>
            <person name="Puig M."/>
            <person name="Quesneville H."/>
            <person name="Ram K.R."/>
            <person name="Rand D."/>
            <person name="Rasmussen M.D."/>
            <person name="Reed L.K."/>
            <person name="Reenan R."/>
            <person name="Reily A."/>
            <person name="Remington K.A."/>
            <person name="Rieger T.T."/>
            <person name="Ritchie M.G."/>
            <person name="Robin C."/>
            <person name="Rogers Y.H."/>
            <person name="Rohde C."/>
            <person name="Rozas J."/>
            <person name="Rubenfield M.J."/>
            <person name="Ruiz A."/>
            <person name="Russo S."/>
            <person name="Salzberg S.L."/>
            <person name="Sanchez-Gracia A."/>
            <person name="Saranga D.J."/>
            <person name="Sato H."/>
            <person name="Schaeffer S.W."/>
            <person name="Schatz M.C."/>
            <person name="Schlenke T."/>
            <person name="Schwartz R."/>
            <person name="Segarra C."/>
            <person name="Singh R.S."/>
            <person name="Sirot L."/>
            <person name="Sirota M."/>
            <person name="Sisneros N.B."/>
            <person name="Smith C.D."/>
            <person name="Smith T.F."/>
            <person name="Spieth J."/>
            <person name="Stage D.E."/>
            <person name="Stark A."/>
            <person name="Stephan W."/>
            <person name="Strausberg R.L."/>
            <person name="Strempel S."/>
            <person name="Sturgill D."/>
            <person name="Sutton G."/>
            <person name="Sutton G.G."/>
            <person name="Tao W."/>
            <person name="Teichmann S."/>
            <person name="Tobari Y.N."/>
            <person name="Tomimura Y."/>
            <person name="Tsolas J.M."/>
            <person name="Valente V.L."/>
            <person name="Venter E."/>
            <person name="Venter J.C."/>
            <person name="Vicario S."/>
            <person name="Vieira F.G."/>
            <person name="Vilella A.J."/>
            <person name="Villasante A."/>
            <person name="Walenz B."/>
            <person name="Wang J."/>
            <person name="Wasserman M."/>
            <person name="Watts T."/>
            <person name="Wilson D."/>
            <person name="Wilson R.K."/>
            <person name="Wing R.A."/>
            <person name="Wolfner M.F."/>
            <person name="Wong A."/>
            <person name="Wong G.K."/>
            <person name="Wu C.I."/>
            <person name="Wu G."/>
            <person name="Yamamoto D."/>
            <person name="Yang H.P."/>
            <person name="Yang S.P."/>
            <person name="Yorke J.A."/>
            <person name="Yoshida K."/>
            <person name="Zdobnov E."/>
            <person name="Zhang P."/>
            <person name="Zhang Y."/>
            <person name="Zimin A.V."/>
            <person name="Baldwin J."/>
            <person name="Abdouelleil A."/>
            <person name="Abdulkadir J."/>
            <person name="Abebe A."/>
            <person name="Abera B."/>
            <person name="Abreu J."/>
            <person name="Acer S.C."/>
            <person name="Aftuck L."/>
            <person name="Alexander A."/>
            <person name="An P."/>
            <person name="Anderson E."/>
            <person name="Anderson S."/>
            <person name="Arachi H."/>
            <person name="Azer M."/>
            <person name="Bachantsang P."/>
            <person name="Barry A."/>
            <person name="Bayul T."/>
            <person name="Berlin A."/>
            <person name="Bessette D."/>
            <person name="Bloom T."/>
            <person name="Blye J."/>
            <person name="Boguslavskiy L."/>
            <person name="Bonnet C."/>
            <person name="Boukhgalter B."/>
            <person name="Bourzgui I."/>
            <person name="Brown A."/>
            <person name="Cahill P."/>
            <person name="Channer S."/>
            <person name="Cheshatsang Y."/>
            <person name="Chuda L."/>
            <person name="Citroen M."/>
            <person name="Collymore A."/>
            <person name="Cooke P."/>
            <person name="Costello M."/>
            <person name="D'Aco K."/>
            <person name="Daza R."/>
            <person name="De Haan G."/>
            <person name="DeGray S."/>
            <person name="DeMaso C."/>
            <person name="Dhargay N."/>
            <person name="Dooley K."/>
            <person name="Dooley E."/>
            <person name="Doricent M."/>
            <person name="Dorje P."/>
            <person name="Dorjee K."/>
            <person name="Dupes A."/>
            <person name="Elong R."/>
            <person name="Falk J."/>
            <person name="Farina A."/>
            <person name="Faro S."/>
            <person name="Ferguson D."/>
            <person name="Fisher S."/>
            <person name="Foley C.D."/>
            <person name="Franke A."/>
            <person name="Friedrich D."/>
            <person name="Gadbois L."/>
            <person name="Gearin G."/>
            <person name="Gearin C.R."/>
            <person name="Giannoukos G."/>
            <person name="Goode T."/>
            <person name="Graham J."/>
            <person name="Grandbois E."/>
            <person name="Grewal S."/>
            <person name="Gyaltsen K."/>
            <person name="Hafez N."/>
            <person name="Hagos B."/>
            <person name="Hall J."/>
            <person name="Henson C."/>
            <person name="Hollinger A."/>
            <person name="Honan T."/>
            <person name="Huard M.D."/>
            <person name="Hughes L."/>
            <person name="Hurhula B."/>
            <person name="Husby M.E."/>
            <person name="Kamat A."/>
            <person name="Kanga B."/>
            <person name="Kashin S."/>
            <person name="Khazanovich D."/>
            <person name="Kisner P."/>
            <person name="Lance K."/>
            <person name="Lara M."/>
            <person name="Lee W."/>
            <person name="Lennon N."/>
            <person name="Letendre F."/>
            <person name="LeVine R."/>
            <person name="Lipovsky A."/>
            <person name="Liu X."/>
            <person name="Liu J."/>
            <person name="Liu S."/>
            <person name="Lokyitsang T."/>
            <person name="Lokyitsang Y."/>
            <person name="Lubonja R."/>
            <person name="Lui A."/>
            <person name="MacDonald P."/>
            <person name="Magnisalis V."/>
            <person name="Maru K."/>
            <person name="Matthews C."/>
            <person name="McCusker W."/>
            <person name="McDonough S."/>
            <person name="Mehta T."/>
            <person name="Meldrim J."/>
            <person name="Meneus L."/>
            <person name="Mihai O."/>
            <person name="Mihalev A."/>
            <person name="Mihova T."/>
            <person name="Mittelman R."/>
            <person name="Mlenga V."/>
            <person name="Montmayeur A."/>
            <person name="Mulrain L."/>
            <person name="Navidi A."/>
            <person name="Naylor J."/>
            <person name="Negash T."/>
            <person name="Nguyen T."/>
            <person name="Nguyen N."/>
            <person name="Nicol R."/>
            <person name="Norbu C."/>
            <person name="Norbu N."/>
            <person name="Novod N."/>
            <person name="O'Neill B."/>
            <person name="Osman S."/>
            <person name="Markiewicz E."/>
            <person name="Oyono O.L."/>
            <person name="Patti C."/>
            <person name="Phunkhang P."/>
            <person name="Pierre F."/>
            <person name="Priest M."/>
            <person name="Raghuraman S."/>
            <person name="Rege F."/>
            <person name="Reyes R."/>
            <person name="Rise C."/>
            <person name="Rogov P."/>
            <person name="Ross K."/>
            <person name="Ryan E."/>
            <person name="Settipalli S."/>
            <person name="Shea T."/>
            <person name="Sherpa N."/>
            <person name="Shi L."/>
            <person name="Shih D."/>
            <person name="Sparrow T."/>
            <person name="Spaulding J."/>
            <person name="Stalker J."/>
            <person name="Stange-Thomann N."/>
            <person name="Stavropoulos S."/>
            <person name="Stone C."/>
            <person name="Strader C."/>
            <person name="Tesfaye S."/>
            <person name="Thomson T."/>
            <person name="Thoulutsang Y."/>
            <person name="Thoulutsang D."/>
            <person name="Topham K."/>
            <person name="Topping I."/>
            <person name="Tsamla T."/>
            <person name="Vassiliev H."/>
            <person name="Vo A."/>
            <person name="Wangchuk T."/>
            <person name="Wangdi T."/>
            <person name="Weiand M."/>
            <person name="Wilkinson J."/>
            <person name="Wilson A."/>
            <person name="Yadav S."/>
            <person name="Young G."/>
            <person name="Yu Q."/>
            <person name="Zembek L."/>
            <person name="Zhong D."/>
            <person name="Zimmer A."/>
            <person name="Zwirko Z."/>
            <person name="Jaffe D.B."/>
            <person name="Alvarez P."/>
            <person name="Brockman W."/>
            <person name="Butler J."/>
            <person name="Chin C."/>
            <person name="Gnerre S."/>
            <person name="Grabherr M."/>
            <person name="Kleber M."/>
            <person name="Mauceli E."/>
            <person name="MacCallum I."/>
        </authorList>
    </citation>
    <scope>NUCLEOTIDE SEQUENCE [LARGE SCALE GENOMIC DNA]</scope>
    <source>
        <strain evidence="9">Tucson 14030-0811.24</strain>
    </source>
</reference>
<feature type="compositionally biased region" description="Basic and acidic residues" evidence="5">
    <location>
        <begin position="144"/>
        <end position="156"/>
    </location>
</feature>
<evidence type="ECO:0000256" key="3">
    <source>
        <dbReference type="ARBA" id="ARBA00022833"/>
    </source>
</evidence>
<comment type="similarity">
    <text evidence="1">Belongs to the DPH4 family.</text>
</comment>
<dbReference type="Proteomes" id="UP000007798">
    <property type="component" value="Unassembled WGS sequence"/>
</dbReference>
<dbReference type="PRINTS" id="PR00625">
    <property type="entry name" value="JDOMAIN"/>
</dbReference>
<dbReference type="SMART" id="SM00271">
    <property type="entry name" value="DnaJ"/>
    <property type="match status" value="1"/>
</dbReference>
<evidence type="ECO:0000256" key="5">
    <source>
        <dbReference type="SAM" id="MobiDB-lite"/>
    </source>
</evidence>
<dbReference type="OrthoDB" id="66964at2759"/>
<evidence type="ECO:0000313" key="8">
    <source>
        <dbReference type="EMBL" id="EDW84032.2"/>
    </source>
</evidence>
<evidence type="ECO:0000256" key="2">
    <source>
        <dbReference type="ARBA" id="ARBA00022723"/>
    </source>
</evidence>
<evidence type="ECO:0000256" key="1">
    <source>
        <dbReference type="ARBA" id="ARBA00006169"/>
    </source>
</evidence>
<accession>B4NKA2</accession>
<proteinExistence type="inferred from homology"/>
<feature type="domain" description="J" evidence="6">
    <location>
        <begin position="4"/>
        <end position="98"/>
    </location>
</feature>
<keyword evidence="4" id="KW-0408">Iron</keyword>
<dbReference type="Gene3D" id="3.10.660.10">
    <property type="entry name" value="DPH Zinc finger"/>
    <property type="match status" value="1"/>
</dbReference>
<dbReference type="InterPro" id="IPR001623">
    <property type="entry name" value="DnaJ_domain"/>
</dbReference>
<dbReference type="Gene3D" id="1.10.287.110">
    <property type="entry name" value="DnaJ domain"/>
    <property type="match status" value="1"/>
</dbReference>
<dbReference type="GO" id="GO:0001671">
    <property type="term" value="F:ATPase activator activity"/>
    <property type="evidence" value="ECO:0007669"/>
    <property type="project" value="TreeGrafter"/>
</dbReference>
<dbReference type="InParanoid" id="B4NKA2"/>
<keyword evidence="2" id="KW-0479">Metal-binding</keyword>
<dbReference type="PROSITE" id="PS50076">
    <property type="entry name" value="DNAJ_2"/>
    <property type="match status" value="1"/>
</dbReference>
<dbReference type="InterPro" id="IPR007872">
    <property type="entry name" value="DPH_MB_dom"/>
</dbReference>
<feature type="domain" description="DPH-type MB" evidence="7">
    <location>
        <begin position="141"/>
        <end position="215"/>
    </location>
</feature>
<feature type="region of interest" description="Disordered" evidence="5">
    <location>
        <begin position="121"/>
        <end position="158"/>
    </location>
</feature>
<dbReference type="KEGG" id="dwi:6651102"/>
<dbReference type="CDD" id="cd06257">
    <property type="entry name" value="DnaJ"/>
    <property type="match status" value="1"/>
</dbReference>
<evidence type="ECO:0000259" key="7">
    <source>
        <dbReference type="PROSITE" id="PS51074"/>
    </source>
</evidence>
<dbReference type="EMBL" id="CH964272">
    <property type="protein sequence ID" value="EDW84032.2"/>
    <property type="molecule type" value="Genomic_DNA"/>
</dbReference>
<dbReference type="PROSITE" id="PS51074">
    <property type="entry name" value="DPH_MB"/>
    <property type="match status" value="1"/>
</dbReference>
<dbReference type="SUPFAM" id="SSF144217">
    <property type="entry name" value="CSL zinc finger"/>
    <property type="match status" value="1"/>
</dbReference>
<evidence type="ECO:0008006" key="10">
    <source>
        <dbReference type="Google" id="ProtNLM"/>
    </source>
</evidence>
<dbReference type="SUPFAM" id="SSF46565">
    <property type="entry name" value="Chaperone J-domain"/>
    <property type="match status" value="1"/>
</dbReference>
<dbReference type="SMR" id="B4NKA2"/>
<dbReference type="InterPro" id="IPR036869">
    <property type="entry name" value="J_dom_sf"/>
</dbReference>
<gene>
    <name evidence="8" type="primary">Dwil\GK13366</name>
    <name evidence="8" type="ORF">Dwil_GK13366</name>
</gene>
<dbReference type="Pfam" id="PF00226">
    <property type="entry name" value="DnaJ"/>
    <property type="match status" value="1"/>
</dbReference>